<dbReference type="EMBL" id="NEDP02002660">
    <property type="protein sequence ID" value="OWF50322.1"/>
    <property type="molecule type" value="Genomic_DNA"/>
</dbReference>
<evidence type="ECO:0000313" key="10">
    <source>
        <dbReference type="EMBL" id="OWF50322.1"/>
    </source>
</evidence>
<evidence type="ECO:0000256" key="8">
    <source>
        <dbReference type="SAM" id="MobiDB-lite"/>
    </source>
</evidence>
<dbReference type="PROSITE" id="PS00036">
    <property type="entry name" value="BZIP_BASIC"/>
    <property type="match status" value="1"/>
</dbReference>
<keyword evidence="6" id="KW-0539">Nucleus</keyword>
<dbReference type="OrthoDB" id="10531790at2759"/>
<dbReference type="CDD" id="cd14686">
    <property type="entry name" value="bZIP"/>
    <property type="match status" value="1"/>
</dbReference>
<dbReference type="InterPro" id="IPR046347">
    <property type="entry name" value="bZIP_sf"/>
</dbReference>
<evidence type="ECO:0000256" key="5">
    <source>
        <dbReference type="ARBA" id="ARBA00023163"/>
    </source>
</evidence>
<keyword evidence="7" id="KW-0175">Coiled coil</keyword>
<dbReference type="PANTHER" id="PTHR13044:SF14">
    <property type="entry name" value="CRYPTOCEPHAL, ISOFORM A"/>
    <property type="match status" value="1"/>
</dbReference>
<dbReference type="PROSITE" id="PS50217">
    <property type="entry name" value="BZIP"/>
    <property type="match status" value="1"/>
</dbReference>
<proteinExistence type="inferred from homology"/>
<dbReference type="InterPro" id="IPR004827">
    <property type="entry name" value="bZIP"/>
</dbReference>
<dbReference type="STRING" id="6573.A0A210QNM1"/>
<evidence type="ECO:0000256" key="7">
    <source>
        <dbReference type="SAM" id="Coils"/>
    </source>
</evidence>
<sequence length="216" mass="24208">MVRIFVQKELCCSGEPRDVGEGVCSGPREVIDRERAEMAVKAVTQLDGDTNFNYNYNNYISSASFSPDASSQSSFCDSESDNGSLVISEEAAGPVDSVVVSKEEKRKARRRERNKKSAQAYRQRRRQHSGSQVKTLQTLEDKNQVLLQKVQRLEEEKRFIEELLKNKIKIPWHVQWALPPTWQHPTTTTPHPTTTGMMAAAMGAPMSMGSEVTCAS</sequence>
<keyword evidence="3" id="KW-0805">Transcription regulation</keyword>
<evidence type="ECO:0000256" key="3">
    <source>
        <dbReference type="ARBA" id="ARBA00023015"/>
    </source>
</evidence>
<comment type="subcellular location">
    <subcellularLocation>
        <location evidence="1">Nucleus</location>
    </subcellularLocation>
</comment>
<feature type="domain" description="BZIP" evidence="9">
    <location>
        <begin position="104"/>
        <end position="167"/>
    </location>
</feature>
<comment type="caution">
    <text evidence="10">The sequence shown here is derived from an EMBL/GenBank/DDBJ whole genome shotgun (WGS) entry which is preliminary data.</text>
</comment>
<reference evidence="10 11" key="1">
    <citation type="journal article" date="2017" name="Nat. Ecol. Evol.">
        <title>Scallop genome provides insights into evolution of bilaterian karyotype and development.</title>
        <authorList>
            <person name="Wang S."/>
            <person name="Zhang J."/>
            <person name="Jiao W."/>
            <person name="Li J."/>
            <person name="Xun X."/>
            <person name="Sun Y."/>
            <person name="Guo X."/>
            <person name="Huan P."/>
            <person name="Dong B."/>
            <person name="Zhang L."/>
            <person name="Hu X."/>
            <person name="Sun X."/>
            <person name="Wang J."/>
            <person name="Zhao C."/>
            <person name="Wang Y."/>
            <person name="Wang D."/>
            <person name="Huang X."/>
            <person name="Wang R."/>
            <person name="Lv J."/>
            <person name="Li Y."/>
            <person name="Zhang Z."/>
            <person name="Liu B."/>
            <person name="Lu W."/>
            <person name="Hui Y."/>
            <person name="Liang J."/>
            <person name="Zhou Z."/>
            <person name="Hou R."/>
            <person name="Li X."/>
            <person name="Liu Y."/>
            <person name="Li H."/>
            <person name="Ning X."/>
            <person name="Lin Y."/>
            <person name="Zhao L."/>
            <person name="Xing Q."/>
            <person name="Dou J."/>
            <person name="Li Y."/>
            <person name="Mao J."/>
            <person name="Guo H."/>
            <person name="Dou H."/>
            <person name="Li T."/>
            <person name="Mu C."/>
            <person name="Jiang W."/>
            <person name="Fu Q."/>
            <person name="Fu X."/>
            <person name="Miao Y."/>
            <person name="Liu J."/>
            <person name="Yu Q."/>
            <person name="Li R."/>
            <person name="Liao H."/>
            <person name="Li X."/>
            <person name="Kong Y."/>
            <person name="Jiang Z."/>
            <person name="Chourrout D."/>
            <person name="Li R."/>
            <person name="Bao Z."/>
        </authorList>
    </citation>
    <scope>NUCLEOTIDE SEQUENCE [LARGE SCALE GENOMIC DNA]</scope>
    <source>
        <strain evidence="10 11">PY_sf001</strain>
    </source>
</reference>
<dbReference type="GO" id="GO:0005634">
    <property type="term" value="C:nucleus"/>
    <property type="evidence" value="ECO:0007669"/>
    <property type="project" value="UniProtKB-SubCell"/>
</dbReference>
<feature type="compositionally biased region" description="Basic residues" evidence="8">
    <location>
        <begin position="107"/>
        <end position="128"/>
    </location>
</feature>
<dbReference type="Gene3D" id="1.20.5.170">
    <property type="match status" value="1"/>
</dbReference>
<dbReference type="SMART" id="SM00338">
    <property type="entry name" value="BRLZ"/>
    <property type="match status" value="1"/>
</dbReference>
<dbReference type="GO" id="GO:0001228">
    <property type="term" value="F:DNA-binding transcription activator activity, RNA polymerase II-specific"/>
    <property type="evidence" value="ECO:0007669"/>
    <property type="project" value="TreeGrafter"/>
</dbReference>
<comment type="similarity">
    <text evidence="2">Belongs to the bZIP family.</text>
</comment>
<name>A0A210QNM1_MIZYE</name>
<gene>
    <name evidence="10" type="ORF">KP79_PYT10563</name>
</gene>
<feature type="coiled-coil region" evidence="7">
    <location>
        <begin position="136"/>
        <end position="170"/>
    </location>
</feature>
<dbReference type="Pfam" id="PF07716">
    <property type="entry name" value="bZIP_2"/>
    <property type="match status" value="1"/>
</dbReference>
<protein>
    <submittedName>
        <fullName evidence="10">Basic leucine zipper transcriptional factor ATF-like 3</fullName>
    </submittedName>
</protein>
<dbReference type="Proteomes" id="UP000242188">
    <property type="component" value="Unassembled WGS sequence"/>
</dbReference>
<evidence type="ECO:0000313" key="11">
    <source>
        <dbReference type="Proteomes" id="UP000242188"/>
    </source>
</evidence>
<evidence type="ECO:0000256" key="6">
    <source>
        <dbReference type="ARBA" id="ARBA00023242"/>
    </source>
</evidence>
<dbReference type="PANTHER" id="PTHR13044">
    <property type="entry name" value="ACTIVATING TRANSCRIPTION FACTOR ATF 4/5"/>
    <property type="match status" value="1"/>
</dbReference>
<evidence type="ECO:0000256" key="4">
    <source>
        <dbReference type="ARBA" id="ARBA00023125"/>
    </source>
</evidence>
<evidence type="ECO:0000256" key="2">
    <source>
        <dbReference type="ARBA" id="ARBA00007163"/>
    </source>
</evidence>
<evidence type="ECO:0000256" key="1">
    <source>
        <dbReference type="ARBA" id="ARBA00004123"/>
    </source>
</evidence>
<accession>A0A210QNM1</accession>
<keyword evidence="11" id="KW-1185">Reference proteome</keyword>
<dbReference type="SUPFAM" id="SSF57959">
    <property type="entry name" value="Leucine zipper domain"/>
    <property type="match status" value="1"/>
</dbReference>
<dbReference type="GO" id="GO:0000977">
    <property type="term" value="F:RNA polymerase II transcription regulatory region sequence-specific DNA binding"/>
    <property type="evidence" value="ECO:0007669"/>
    <property type="project" value="TreeGrafter"/>
</dbReference>
<organism evidence="10 11">
    <name type="scientific">Mizuhopecten yessoensis</name>
    <name type="common">Japanese scallop</name>
    <name type="synonym">Patinopecten yessoensis</name>
    <dbReference type="NCBI Taxonomy" id="6573"/>
    <lineage>
        <taxon>Eukaryota</taxon>
        <taxon>Metazoa</taxon>
        <taxon>Spiralia</taxon>
        <taxon>Lophotrochozoa</taxon>
        <taxon>Mollusca</taxon>
        <taxon>Bivalvia</taxon>
        <taxon>Autobranchia</taxon>
        <taxon>Pteriomorphia</taxon>
        <taxon>Pectinida</taxon>
        <taxon>Pectinoidea</taxon>
        <taxon>Pectinidae</taxon>
        <taxon>Mizuhopecten</taxon>
    </lineage>
</organism>
<evidence type="ECO:0000259" key="9">
    <source>
        <dbReference type="PROSITE" id="PS50217"/>
    </source>
</evidence>
<keyword evidence="5" id="KW-0804">Transcription</keyword>
<keyword evidence="4" id="KW-0238">DNA-binding</keyword>
<dbReference type="AlphaFoldDB" id="A0A210QNM1"/>
<feature type="region of interest" description="Disordered" evidence="8">
    <location>
        <begin position="100"/>
        <end position="133"/>
    </location>
</feature>